<dbReference type="SMART" id="SM00382">
    <property type="entry name" value="AAA"/>
    <property type="match status" value="1"/>
</dbReference>
<dbReference type="OrthoDB" id="388394at2"/>
<sequence length="231" mass="26864">MIEIKNIVKKYKKNEVLRGIDLTISDNEAIAILGSNGCGKTSLAEIIAKFIKPTSGEVTYFDQNKKNANKKVGMQFQDGSWPIGTRVYDLIKFFKNKEYFETEEFKELSEVFSLQEIIKKDMCSLSGGQRQRTNCFLSIINKPDILILDELITGLDLEMQIKLVNFFKKYKEENKIILLIVSHIPEEVESLCERIIILKDGLVYEDEKLKEVQKKYGSLRERMIHYYEVEK</sequence>
<evidence type="ECO:0000256" key="2">
    <source>
        <dbReference type="ARBA" id="ARBA00022448"/>
    </source>
</evidence>
<dbReference type="PROSITE" id="PS50893">
    <property type="entry name" value="ABC_TRANSPORTER_2"/>
    <property type="match status" value="1"/>
</dbReference>
<dbReference type="KEGG" id="sfz:SFLOR_v1c01810"/>
<keyword evidence="4 6" id="KW-0067">ATP-binding</keyword>
<accession>A0A2K8SCS0</accession>
<dbReference type="EMBL" id="CP025057">
    <property type="protein sequence ID" value="AUB31242.1"/>
    <property type="molecule type" value="Genomic_DNA"/>
</dbReference>
<proteinExistence type="inferred from homology"/>
<dbReference type="GO" id="GO:0016887">
    <property type="term" value="F:ATP hydrolysis activity"/>
    <property type="evidence" value="ECO:0007669"/>
    <property type="project" value="InterPro"/>
</dbReference>
<comment type="similarity">
    <text evidence="1">Belongs to the ABC transporter superfamily.</text>
</comment>
<dbReference type="SUPFAM" id="SSF52540">
    <property type="entry name" value="P-loop containing nucleoside triphosphate hydrolases"/>
    <property type="match status" value="1"/>
</dbReference>
<dbReference type="Gene3D" id="3.40.50.300">
    <property type="entry name" value="P-loop containing nucleotide triphosphate hydrolases"/>
    <property type="match status" value="1"/>
</dbReference>
<dbReference type="GO" id="GO:0005524">
    <property type="term" value="F:ATP binding"/>
    <property type="evidence" value="ECO:0007669"/>
    <property type="project" value="UniProtKB-KW"/>
</dbReference>
<organism evidence="6 7">
    <name type="scientific">Spiroplasma floricola 23-6</name>
    <dbReference type="NCBI Taxonomy" id="1336749"/>
    <lineage>
        <taxon>Bacteria</taxon>
        <taxon>Bacillati</taxon>
        <taxon>Mycoplasmatota</taxon>
        <taxon>Mollicutes</taxon>
        <taxon>Entomoplasmatales</taxon>
        <taxon>Spiroplasmataceae</taxon>
        <taxon>Spiroplasma</taxon>
    </lineage>
</organism>
<dbReference type="InterPro" id="IPR003593">
    <property type="entry name" value="AAA+_ATPase"/>
</dbReference>
<dbReference type="PANTHER" id="PTHR42711:SF5">
    <property type="entry name" value="ABC TRANSPORTER ATP-BINDING PROTEIN NATA"/>
    <property type="match status" value="1"/>
</dbReference>
<dbReference type="AlphaFoldDB" id="A0A2K8SCS0"/>
<dbReference type="CDD" id="cd03230">
    <property type="entry name" value="ABC_DR_subfamily_A"/>
    <property type="match status" value="1"/>
</dbReference>
<evidence type="ECO:0000313" key="7">
    <source>
        <dbReference type="Proteomes" id="UP000231823"/>
    </source>
</evidence>
<dbReference type="Pfam" id="PF00005">
    <property type="entry name" value="ABC_tran"/>
    <property type="match status" value="1"/>
</dbReference>
<dbReference type="Proteomes" id="UP000231823">
    <property type="component" value="Chromosome"/>
</dbReference>
<evidence type="ECO:0000256" key="3">
    <source>
        <dbReference type="ARBA" id="ARBA00022741"/>
    </source>
</evidence>
<keyword evidence="7" id="KW-1185">Reference proteome</keyword>
<evidence type="ECO:0000313" key="6">
    <source>
        <dbReference type="EMBL" id="AUB31242.1"/>
    </source>
</evidence>
<dbReference type="PANTHER" id="PTHR42711">
    <property type="entry name" value="ABC TRANSPORTER ATP-BINDING PROTEIN"/>
    <property type="match status" value="1"/>
</dbReference>
<gene>
    <name evidence="6" type="ORF">SFLOR_v1c01810</name>
</gene>
<keyword evidence="2" id="KW-0813">Transport</keyword>
<evidence type="ECO:0000256" key="4">
    <source>
        <dbReference type="ARBA" id="ARBA00022840"/>
    </source>
</evidence>
<dbReference type="InterPro" id="IPR027417">
    <property type="entry name" value="P-loop_NTPase"/>
</dbReference>
<keyword evidence="3" id="KW-0547">Nucleotide-binding</keyword>
<dbReference type="RefSeq" id="WP_100916232.1">
    <property type="nucleotide sequence ID" value="NZ_CP025057.1"/>
</dbReference>
<evidence type="ECO:0000259" key="5">
    <source>
        <dbReference type="PROSITE" id="PS50893"/>
    </source>
</evidence>
<protein>
    <submittedName>
        <fullName evidence="6">ABC transporter ATP-binding protein</fullName>
    </submittedName>
</protein>
<feature type="domain" description="ABC transporter" evidence="5">
    <location>
        <begin position="2"/>
        <end position="225"/>
    </location>
</feature>
<dbReference type="InterPro" id="IPR003439">
    <property type="entry name" value="ABC_transporter-like_ATP-bd"/>
</dbReference>
<dbReference type="InterPro" id="IPR050763">
    <property type="entry name" value="ABC_transporter_ATP-binding"/>
</dbReference>
<reference evidence="6 7" key="1">
    <citation type="submission" date="2017-12" db="EMBL/GenBank/DDBJ databases">
        <title>Complete genome sequence of Spiroplasma floricola 23-6 (ATCC 29989).</title>
        <authorList>
            <person name="Tsai Y.-M."/>
            <person name="Wu P.-S."/>
            <person name="Lo W.-S."/>
            <person name="Kuo C.-H."/>
        </authorList>
    </citation>
    <scope>NUCLEOTIDE SEQUENCE [LARGE SCALE GENOMIC DNA]</scope>
    <source>
        <strain evidence="6 7">23-6</strain>
    </source>
</reference>
<name>A0A2K8SCS0_9MOLU</name>
<evidence type="ECO:0000256" key="1">
    <source>
        <dbReference type="ARBA" id="ARBA00005417"/>
    </source>
</evidence>